<keyword evidence="3" id="KW-1185">Reference proteome</keyword>
<feature type="transmembrane region" description="Helical" evidence="1">
    <location>
        <begin position="115"/>
        <end position="140"/>
    </location>
</feature>
<keyword evidence="1" id="KW-1133">Transmembrane helix</keyword>
<protein>
    <recommendedName>
        <fullName evidence="4">PSI domain-containing protein</fullName>
    </recommendedName>
</protein>
<sequence>MDVSETPDSYSNDSKSTFDDPLFHLCWRRQSCSSCLAGDVSCSWCPIVGYIVYYVLDANHFTRIIWIIAFSAACVPNSARVPILSPIGSAKICPLGSEERWELRARPFGCRASSLTVLSVVVSVLVTLAVIGAGYGLLYLARSVRRRWKEINSEPLNDQEQRWSLGNLPNKLIFSLARVVGRSRQRDEQGQFLAEDARDSGETRPLLE</sequence>
<proteinExistence type="predicted"/>
<comment type="caution">
    <text evidence="2">The sequence shown here is derived from an EMBL/GenBank/DDBJ whole genome shotgun (WGS) entry which is preliminary data.</text>
</comment>
<dbReference type="Proteomes" id="UP001213681">
    <property type="component" value="Unassembled WGS sequence"/>
</dbReference>
<evidence type="ECO:0008006" key="4">
    <source>
        <dbReference type="Google" id="ProtNLM"/>
    </source>
</evidence>
<reference evidence="2" key="2">
    <citation type="journal article" date="2023" name="IMA Fungus">
        <title>Comparative genomic study of the Penicillium genus elucidates a diverse pangenome and 15 lateral gene transfer events.</title>
        <authorList>
            <person name="Petersen C."/>
            <person name="Sorensen T."/>
            <person name="Nielsen M.R."/>
            <person name="Sondergaard T.E."/>
            <person name="Sorensen J.L."/>
            <person name="Fitzpatrick D.A."/>
            <person name="Frisvad J.C."/>
            <person name="Nielsen K.L."/>
        </authorList>
    </citation>
    <scope>NUCLEOTIDE SEQUENCE</scope>
    <source>
        <strain evidence="2">IBT 16125</strain>
    </source>
</reference>
<name>A0AAD6G2W7_9EURO</name>
<accession>A0AAD6G2W7</accession>
<dbReference type="RefSeq" id="XP_056765530.1">
    <property type="nucleotide sequence ID" value="XM_056909826.1"/>
</dbReference>
<evidence type="ECO:0000256" key="1">
    <source>
        <dbReference type="SAM" id="Phobius"/>
    </source>
</evidence>
<organism evidence="2 3">
    <name type="scientific">Penicillium daleae</name>
    <dbReference type="NCBI Taxonomy" id="63821"/>
    <lineage>
        <taxon>Eukaryota</taxon>
        <taxon>Fungi</taxon>
        <taxon>Dikarya</taxon>
        <taxon>Ascomycota</taxon>
        <taxon>Pezizomycotina</taxon>
        <taxon>Eurotiomycetes</taxon>
        <taxon>Eurotiomycetidae</taxon>
        <taxon>Eurotiales</taxon>
        <taxon>Aspergillaceae</taxon>
        <taxon>Penicillium</taxon>
    </lineage>
</organism>
<evidence type="ECO:0000313" key="3">
    <source>
        <dbReference type="Proteomes" id="UP001213681"/>
    </source>
</evidence>
<reference evidence="2" key="1">
    <citation type="submission" date="2022-12" db="EMBL/GenBank/DDBJ databases">
        <authorList>
            <person name="Petersen C."/>
        </authorList>
    </citation>
    <scope>NUCLEOTIDE SEQUENCE</scope>
    <source>
        <strain evidence="2">IBT 16125</strain>
    </source>
</reference>
<dbReference type="EMBL" id="JAPVEA010000006">
    <property type="protein sequence ID" value="KAJ5449995.1"/>
    <property type="molecule type" value="Genomic_DNA"/>
</dbReference>
<dbReference type="AlphaFoldDB" id="A0AAD6G2W7"/>
<evidence type="ECO:0000313" key="2">
    <source>
        <dbReference type="EMBL" id="KAJ5449995.1"/>
    </source>
</evidence>
<dbReference type="GeneID" id="81600069"/>
<keyword evidence="1" id="KW-0812">Transmembrane</keyword>
<dbReference type="SUPFAM" id="SSF103575">
    <property type="entry name" value="Plexin repeat"/>
    <property type="match status" value="1"/>
</dbReference>
<gene>
    <name evidence="2" type="ORF">N7458_006444</name>
</gene>
<keyword evidence="1" id="KW-0472">Membrane</keyword>